<dbReference type="AlphaFoldDB" id="A0A9D2S5X2"/>
<accession>A0A9D2S5X2</accession>
<sequence>MDVAARLIALREARGYTTNRLANLAGVSQSFVRDIERRAKRPTVETLSLLCDALGVSLRDFFDEPGPPPGEDALLRRIRRLTPRQQEALLHFLDALER</sequence>
<reference evidence="3" key="2">
    <citation type="submission" date="2021-04" db="EMBL/GenBank/DDBJ databases">
        <authorList>
            <person name="Gilroy R."/>
        </authorList>
    </citation>
    <scope>NUCLEOTIDE SEQUENCE</scope>
    <source>
        <strain evidence="3">CHK189-11263</strain>
    </source>
</reference>
<dbReference type="GO" id="GO:0003677">
    <property type="term" value="F:DNA binding"/>
    <property type="evidence" value="ECO:0007669"/>
    <property type="project" value="UniProtKB-KW"/>
</dbReference>
<feature type="domain" description="HTH cro/C1-type" evidence="2">
    <location>
        <begin position="7"/>
        <end position="61"/>
    </location>
</feature>
<dbReference type="SMART" id="SM00530">
    <property type="entry name" value="HTH_XRE"/>
    <property type="match status" value="1"/>
</dbReference>
<dbReference type="InterPro" id="IPR001387">
    <property type="entry name" value="Cro/C1-type_HTH"/>
</dbReference>
<dbReference type="PANTHER" id="PTHR46797">
    <property type="entry name" value="HTH-TYPE TRANSCRIPTIONAL REGULATOR"/>
    <property type="match status" value="1"/>
</dbReference>
<evidence type="ECO:0000313" key="3">
    <source>
        <dbReference type="EMBL" id="HJB57852.1"/>
    </source>
</evidence>
<dbReference type="GO" id="GO:0005829">
    <property type="term" value="C:cytosol"/>
    <property type="evidence" value="ECO:0007669"/>
    <property type="project" value="TreeGrafter"/>
</dbReference>
<protein>
    <submittedName>
        <fullName evidence="3">Helix-turn-helix domain-containing protein</fullName>
    </submittedName>
</protein>
<comment type="caution">
    <text evidence="3">The sequence shown here is derived from an EMBL/GenBank/DDBJ whole genome shotgun (WGS) entry which is preliminary data.</text>
</comment>
<gene>
    <name evidence="3" type="ORF">H9714_09905</name>
</gene>
<dbReference type="InterPro" id="IPR010982">
    <property type="entry name" value="Lambda_DNA-bd_dom_sf"/>
</dbReference>
<organism evidence="3 4">
    <name type="scientific">Candidatus Flavonifractor intestinipullorum</name>
    <dbReference type="NCBI Taxonomy" id="2838587"/>
    <lineage>
        <taxon>Bacteria</taxon>
        <taxon>Bacillati</taxon>
        <taxon>Bacillota</taxon>
        <taxon>Clostridia</taxon>
        <taxon>Eubacteriales</taxon>
        <taxon>Oscillospiraceae</taxon>
        <taxon>Flavonifractor</taxon>
    </lineage>
</organism>
<dbReference type="SUPFAM" id="SSF47413">
    <property type="entry name" value="lambda repressor-like DNA-binding domains"/>
    <property type="match status" value="1"/>
</dbReference>
<dbReference type="CDD" id="cd00093">
    <property type="entry name" value="HTH_XRE"/>
    <property type="match status" value="1"/>
</dbReference>
<keyword evidence="1" id="KW-0238">DNA-binding</keyword>
<dbReference type="InterPro" id="IPR050807">
    <property type="entry name" value="TransReg_Diox_bact_type"/>
</dbReference>
<dbReference type="Proteomes" id="UP000824208">
    <property type="component" value="Unassembled WGS sequence"/>
</dbReference>
<dbReference type="Pfam" id="PF01381">
    <property type="entry name" value="HTH_3"/>
    <property type="match status" value="1"/>
</dbReference>
<dbReference type="PROSITE" id="PS50943">
    <property type="entry name" value="HTH_CROC1"/>
    <property type="match status" value="1"/>
</dbReference>
<evidence type="ECO:0000256" key="1">
    <source>
        <dbReference type="ARBA" id="ARBA00023125"/>
    </source>
</evidence>
<dbReference type="Gene3D" id="1.10.260.40">
    <property type="entry name" value="lambda repressor-like DNA-binding domains"/>
    <property type="match status" value="1"/>
</dbReference>
<reference evidence="3" key="1">
    <citation type="journal article" date="2021" name="PeerJ">
        <title>Extensive microbial diversity within the chicken gut microbiome revealed by metagenomics and culture.</title>
        <authorList>
            <person name="Gilroy R."/>
            <person name="Ravi A."/>
            <person name="Getino M."/>
            <person name="Pursley I."/>
            <person name="Horton D.L."/>
            <person name="Alikhan N.F."/>
            <person name="Baker D."/>
            <person name="Gharbi K."/>
            <person name="Hall N."/>
            <person name="Watson M."/>
            <person name="Adriaenssens E.M."/>
            <person name="Foster-Nyarko E."/>
            <person name="Jarju S."/>
            <person name="Secka A."/>
            <person name="Antonio M."/>
            <person name="Oren A."/>
            <person name="Chaudhuri R.R."/>
            <person name="La Ragione R."/>
            <person name="Hildebrand F."/>
            <person name="Pallen M.J."/>
        </authorList>
    </citation>
    <scope>NUCLEOTIDE SEQUENCE</scope>
    <source>
        <strain evidence="3">CHK189-11263</strain>
    </source>
</reference>
<dbReference type="PANTHER" id="PTHR46797:SF1">
    <property type="entry name" value="METHYLPHOSPHONATE SYNTHASE"/>
    <property type="match status" value="1"/>
</dbReference>
<proteinExistence type="predicted"/>
<dbReference type="GO" id="GO:0003700">
    <property type="term" value="F:DNA-binding transcription factor activity"/>
    <property type="evidence" value="ECO:0007669"/>
    <property type="project" value="TreeGrafter"/>
</dbReference>
<name>A0A9D2S5X2_9FIRM</name>
<evidence type="ECO:0000259" key="2">
    <source>
        <dbReference type="PROSITE" id="PS50943"/>
    </source>
</evidence>
<dbReference type="EMBL" id="DWYC01000087">
    <property type="protein sequence ID" value="HJB57852.1"/>
    <property type="molecule type" value="Genomic_DNA"/>
</dbReference>
<evidence type="ECO:0000313" key="4">
    <source>
        <dbReference type="Proteomes" id="UP000824208"/>
    </source>
</evidence>